<feature type="region of interest" description="Disordered" evidence="3">
    <location>
        <begin position="1"/>
        <end position="46"/>
    </location>
</feature>
<dbReference type="CDD" id="cd00067">
    <property type="entry name" value="GAL4"/>
    <property type="match status" value="1"/>
</dbReference>
<dbReference type="Gene3D" id="4.10.240.10">
    <property type="entry name" value="Zn(2)-C6 fungal-type DNA-binding domain"/>
    <property type="match status" value="1"/>
</dbReference>
<dbReference type="InterPro" id="IPR001138">
    <property type="entry name" value="Zn2Cys6_DnaBD"/>
</dbReference>
<dbReference type="EMBL" id="JAPDFR010000009">
    <property type="protein sequence ID" value="KAK0383839.1"/>
    <property type="molecule type" value="Genomic_DNA"/>
</dbReference>
<evidence type="ECO:0000259" key="4">
    <source>
        <dbReference type="PROSITE" id="PS50048"/>
    </source>
</evidence>
<keyword evidence="1" id="KW-0479">Metal-binding</keyword>
<evidence type="ECO:0000256" key="2">
    <source>
        <dbReference type="ARBA" id="ARBA00023242"/>
    </source>
</evidence>
<proteinExistence type="predicted"/>
<protein>
    <recommendedName>
        <fullName evidence="4">Zn(2)-C6 fungal-type domain-containing protein</fullName>
    </recommendedName>
</protein>
<feature type="compositionally biased region" description="Low complexity" evidence="3">
    <location>
        <begin position="32"/>
        <end position="42"/>
    </location>
</feature>
<keyword evidence="6" id="KW-1185">Reference proteome</keyword>
<sequence length="790" mass="86540">MASKTRKMHLAAQTVRDAEAATERYTIPTPSPSDNPASAPSPGRKRRRINFACNHCRSRKTRCDEGQPSCHACSSAGIECVTRNRRQPWLDVRRHEAGNPPNRKRRVEEDVGAQRGGSVLNSGAGGGEASKTGSIDHGLDTSSSHQSRRSQDQAYDTLGLGSRNAGGRQNTSSQRETADEPTGVQSRSHHGSRAHAVPARRSEPVQADDARPECTTRLPIVQTDSGNTPLELMTSWLDLARHRLRIPRPGPKLPSRAAGDHFNGIEEANDAILPRYLGVWEVPELDVLLVLVDRFLDGPNALFPLLQSEHIRQAAHTASRHGPNALVQEYGLPVLMQVYLVMILGHASQPRGELDLDAEGCLKYSESLLGLILQHRSLAALRAVTLLSMALRCHDKLAAAGHTMSLAVSMGVALGLPRYAPRLPPGEERRVTWTSVFAFEKLLSFELGRSSLIPDDYPELLPGSQPTETRGSPSADQCLTENSQKSQRQPVADIVLSLAKLLGDVGRWCVQVSRKEEQQSDDTLAEIVRDKVRTTGRSCLKLMEWASDVCPSSYRLILVTRNSLLISENALRLAVDVIAKNEAWENAVRNGQNIAVNSARKILQLFVECSDHDACPALPSLAGPLHAMGVLAVFVATRPESRMATMDRELLKATVLTIKDKQISGKAEEELGFALRKTDVLVVTAATGRRDDSGQSSRLARSPAPSRASAVGEHETCRDGLSHGRTTQGNMMQHPENRDGLHGILTEQMSSLEEDGALDYVEWWPEDSSPMILDEFGWNWANFSQLLAQI</sequence>
<dbReference type="AlphaFoldDB" id="A0AA39L4Q3"/>
<dbReference type="SUPFAM" id="SSF57701">
    <property type="entry name" value="Zn2/Cys6 DNA-binding domain"/>
    <property type="match status" value="1"/>
</dbReference>
<evidence type="ECO:0000313" key="6">
    <source>
        <dbReference type="Proteomes" id="UP001175261"/>
    </source>
</evidence>
<dbReference type="GO" id="GO:0006351">
    <property type="term" value="P:DNA-templated transcription"/>
    <property type="evidence" value="ECO:0007669"/>
    <property type="project" value="InterPro"/>
</dbReference>
<dbReference type="Proteomes" id="UP001175261">
    <property type="component" value="Unassembled WGS sequence"/>
</dbReference>
<organism evidence="5 6">
    <name type="scientific">Sarocladium strictum</name>
    <name type="common">Black bundle disease fungus</name>
    <name type="synonym">Acremonium strictum</name>
    <dbReference type="NCBI Taxonomy" id="5046"/>
    <lineage>
        <taxon>Eukaryota</taxon>
        <taxon>Fungi</taxon>
        <taxon>Dikarya</taxon>
        <taxon>Ascomycota</taxon>
        <taxon>Pezizomycotina</taxon>
        <taxon>Sordariomycetes</taxon>
        <taxon>Hypocreomycetidae</taxon>
        <taxon>Hypocreales</taxon>
        <taxon>Sarocladiaceae</taxon>
        <taxon>Sarocladium</taxon>
    </lineage>
</organism>
<dbReference type="PANTHER" id="PTHR46910">
    <property type="entry name" value="TRANSCRIPTION FACTOR PDR1"/>
    <property type="match status" value="1"/>
</dbReference>
<evidence type="ECO:0000313" key="5">
    <source>
        <dbReference type="EMBL" id="KAK0383839.1"/>
    </source>
</evidence>
<dbReference type="GO" id="GO:0008270">
    <property type="term" value="F:zinc ion binding"/>
    <property type="evidence" value="ECO:0007669"/>
    <property type="project" value="InterPro"/>
</dbReference>
<name>A0AA39L4Q3_SARSR</name>
<dbReference type="Pfam" id="PF04082">
    <property type="entry name" value="Fungal_trans"/>
    <property type="match status" value="1"/>
</dbReference>
<keyword evidence="2" id="KW-0539">Nucleus</keyword>
<feature type="region of interest" description="Disordered" evidence="3">
    <location>
        <begin position="458"/>
        <end position="486"/>
    </location>
</feature>
<feature type="compositionally biased region" description="Low complexity" evidence="3">
    <location>
        <begin position="696"/>
        <end position="710"/>
    </location>
</feature>
<evidence type="ECO:0000256" key="1">
    <source>
        <dbReference type="ARBA" id="ARBA00022723"/>
    </source>
</evidence>
<reference evidence="5" key="1">
    <citation type="submission" date="2022-10" db="EMBL/GenBank/DDBJ databases">
        <title>Determination and structural analysis of whole genome sequence of Sarocladium strictum F4-1.</title>
        <authorList>
            <person name="Hu L."/>
            <person name="Jiang Y."/>
        </authorList>
    </citation>
    <scope>NUCLEOTIDE SEQUENCE</scope>
    <source>
        <strain evidence="5">F4-1</strain>
    </source>
</reference>
<dbReference type="InterPro" id="IPR007219">
    <property type="entry name" value="XnlR_reg_dom"/>
</dbReference>
<feature type="domain" description="Zn(2)-C6 fungal-type" evidence="4">
    <location>
        <begin position="52"/>
        <end position="82"/>
    </location>
</feature>
<feature type="compositionally biased region" description="Polar residues" evidence="3">
    <location>
        <begin position="464"/>
        <end position="486"/>
    </location>
</feature>
<dbReference type="SMART" id="SM00066">
    <property type="entry name" value="GAL4"/>
    <property type="match status" value="1"/>
</dbReference>
<feature type="compositionally biased region" description="Basic and acidic residues" evidence="3">
    <location>
        <begin position="200"/>
        <end position="214"/>
    </location>
</feature>
<accession>A0AA39L4Q3</accession>
<feature type="region of interest" description="Disordered" evidence="3">
    <location>
        <begin position="688"/>
        <end position="734"/>
    </location>
</feature>
<comment type="caution">
    <text evidence="5">The sequence shown here is derived from an EMBL/GenBank/DDBJ whole genome shotgun (WGS) entry which is preliminary data.</text>
</comment>
<dbReference type="Pfam" id="PF00172">
    <property type="entry name" value="Zn_clus"/>
    <property type="match status" value="1"/>
</dbReference>
<dbReference type="GO" id="GO:0000981">
    <property type="term" value="F:DNA-binding transcription factor activity, RNA polymerase II-specific"/>
    <property type="evidence" value="ECO:0007669"/>
    <property type="project" value="InterPro"/>
</dbReference>
<dbReference type="InterPro" id="IPR050987">
    <property type="entry name" value="AtrR-like"/>
</dbReference>
<dbReference type="CDD" id="cd12148">
    <property type="entry name" value="fungal_TF_MHR"/>
    <property type="match status" value="1"/>
</dbReference>
<dbReference type="PROSITE" id="PS50048">
    <property type="entry name" value="ZN2_CY6_FUNGAL_2"/>
    <property type="match status" value="1"/>
</dbReference>
<dbReference type="GO" id="GO:0003677">
    <property type="term" value="F:DNA binding"/>
    <property type="evidence" value="ECO:0007669"/>
    <property type="project" value="InterPro"/>
</dbReference>
<dbReference type="PROSITE" id="PS00463">
    <property type="entry name" value="ZN2_CY6_FUNGAL_1"/>
    <property type="match status" value="1"/>
</dbReference>
<gene>
    <name evidence="5" type="ORF">NLU13_9750</name>
</gene>
<evidence type="ECO:0000256" key="3">
    <source>
        <dbReference type="SAM" id="MobiDB-lite"/>
    </source>
</evidence>
<feature type="compositionally biased region" description="Basic and acidic residues" evidence="3">
    <location>
        <begin position="712"/>
        <end position="722"/>
    </location>
</feature>
<dbReference type="InterPro" id="IPR036864">
    <property type="entry name" value="Zn2-C6_fun-type_DNA-bd_sf"/>
</dbReference>
<feature type="region of interest" description="Disordered" evidence="3">
    <location>
        <begin position="91"/>
        <end position="222"/>
    </location>
</feature>
<dbReference type="SMART" id="SM00906">
    <property type="entry name" value="Fungal_trans"/>
    <property type="match status" value="1"/>
</dbReference>
<dbReference type="PANTHER" id="PTHR46910:SF33">
    <property type="entry name" value="ZN(II)2CYS6 TRANSCRIPTION FACTOR (EUROFUNG)"/>
    <property type="match status" value="1"/>
</dbReference>